<organism evidence="1 2">
    <name type="scientific">Cinara cedri</name>
    <dbReference type="NCBI Taxonomy" id="506608"/>
    <lineage>
        <taxon>Eukaryota</taxon>
        <taxon>Metazoa</taxon>
        <taxon>Ecdysozoa</taxon>
        <taxon>Arthropoda</taxon>
        <taxon>Hexapoda</taxon>
        <taxon>Insecta</taxon>
        <taxon>Pterygota</taxon>
        <taxon>Neoptera</taxon>
        <taxon>Paraneoptera</taxon>
        <taxon>Hemiptera</taxon>
        <taxon>Sternorrhyncha</taxon>
        <taxon>Aphidomorpha</taxon>
        <taxon>Aphidoidea</taxon>
        <taxon>Aphididae</taxon>
        <taxon>Lachninae</taxon>
        <taxon>Cinara</taxon>
    </lineage>
</organism>
<reference evidence="1 2" key="1">
    <citation type="submission" date="2019-08" db="EMBL/GenBank/DDBJ databases">
        <authorList>
            <person name="Alioto T."/>
            <person name="Alioto T."/>
            <person name="Gomez Garrido J."/>
        </authorList>
    </citation>
    <scope>NUCLEOTIDE SEQUENCE [LARGE SCALE GENOMIC DNA]</scope>
</reference>
<sequence length="272" mass="31061">MCILFISSVQHIIGGYRLIIASNRDEFYNRPTLSADYWSEDQDIIGGRDLEPTNVGGTWLALNIRGKFAALLNIFELSNKPNAKSRGTLVEDFVKNNTSAPEYMQQLNDVYNGFKLVTITISNSLLDIHLFTNIVQDEGPAMRHLINGVQGFGNGSYIKVTEGEKRFNGIVKKYGHSDTKNTLIKELLQLLKWNKLHYPDEELIKRALNHPDKDSQKPFSSVFVEIPEQQYGTRTHTIILLDHDGKIEYGEWTMINSNWEQQCFMTALKCET</sequence>
<dbReference type="PANTHER" id="PTHR17985:SF8">
    <property type="entry name" value="TRANSPORT AND GOLGI ORGANIZATION PROTEIN 2 HOMOLOG"/>
    <property type="match status" value="1"/>
</dbReference>
<evidence type="ECO:0000313" key="1">
    <source>
        <dbReference type="EMBL" id="VVC27709.1"/>
    </source>
</evidence>
<dbReference type="EMBL" id="CABPRJ010000476">
    <property type="protein sequence ID" value="VVC27709.1"/>
    <property type="molecule type" value="Genomic_DNA"/>
</dbReference>
<dbReference type="InterPro" id="IPR008551">
    <property type="entry name" value="TANGO2"/>
</dbReference>
<name>A0A5E4M8J8_9HEMI</name>
<dbReference type="GO" id="GO:0005794">
    <property type="term" value="C:Golgi apparatus"/>
    <property type="evidence" value="ECO:0007669"/>
    <property type="project" value="TreeGrafter"/>
</dbReference>
<dbReference type="GO" id="GO:0009306">
    <property type="term" value="P:protein secretion"/>
    <property type="evidence" value="ECO:0007669"/>
    <property type="project" value="TreeGrafter"/>
</dbReference>
<accession>A0A5E4M8J8</accession>
<dbReference type="Proteomes" id="UP000325440">
    <property type="component" value="Unassembled WGS sequence"/>
</dbReference>
<evidence type="ECO:0000313" key="2">
    <source>
        <dbReference type="Proteomes" id="UP000325440"/>
    </source>
</evidence>
<dbReference type="GO" id="GO:0007030">
    <property type="term" value="P:Golgi organization"/>
    <property type="evidence" value="ECO:0007669"/>
    <property type="project" value="TreeGrafter"/>
</dbReference>
<protein>
    <submittedName>
        <fullName evidence="1">Transport and Golgi organisation protein 2</fullName>
    </submittedName>
</protein>
<gene>
    <name evidence="1" type="ORF">CINCED_3A010700</name>
</gene>
<proteinExistence type="predicted"/>
<dbReference type="PANTHER" id="PTHR17985">
    <property type="entry name" value="SER/THR-RICH PROTEIN T10 IN DGCR REGION"/>
    <property type="match status" value="1"/>
</dbReference>
<keyword evidence="2" id="KW-1185">Reference proteome</keyword>
<dbReference type="OrthoDB" id="191601at2759"/>
<dbReference type="AlphaFoldDB" id="A0A5E4M8J8"/>
<dbReference type="Pfam" id="PF05742">
    <property type="entry name" value="TANGO2"/>
    <property type="match status" value="1"/>
</dbReference>